<feature type="signal peptide" evidence="1">
    <location>
        <begin position="1"/>
        <end position="20"/>
    </location>
</feature>
<proteinExistence type="predicted"/>
<reference evidence="2" key="1">
    <citation type="submission" date="2023-07" db="EMBL/GenBank/DDBJ databases">
        <authorList>
            <person name="Kim M."/>
        </authorList>
    </citation>
    <scope>NUCLEOTIDE SEQUENCE</scope>
    <source>
        <strain evidence="2">BIUV-7</strain>
    </source>
</reference>
<gene>
    <name evidence="2" type="ORF">Q4F19_17945</name>
</gene>
<evidence type="ECO:0008006" key="4">
    <source>
        <dbReference type="Google" id="ProtNLM"/>
    </source>
</evidence>
<evidence type="ECO:0000313" key="2">
    <source>
        <dbReference type="EMBL" id="MDO6416273.1"/>
    </source>
</evidence>
<dbReference type="Proteomes" id="UP001169764">
    <property type="component" value="Unassembled WGS sequence"/>
</dbReference>
<accession>A0ABT8YD59</accession>
<organism evidence="2 3">
    <name type="scientific">Sphingomonas natans</name>
    <dbReference type="NCBI Taxonomy" id="3063330"/>
    <lineage>
        <taxon>Bacteria</taxon>
        <taxon>Pseudomonadati</taxon>
        <taxon>Pseudomonadota</taxon>
        <taxon>Alphaproteobacteria</taxon>
        <taxon>Sphingomonadales</taxon>
        <taxon>Sphingomonadaceae</taxon>
        <taxon>Sphingomonas</taxon>
    </lineage>
</organism>
<dbReference type="EMBL" id="JAUOTP010000009">
    <property type="protein sequence ID" value="MDO6416273.1"/>
    <property type="molecule type" value="Genomic_DNA"/>
</dbReference>
<keyword evidence="3" id="KW-1185">Reference proteome</keyword>
<keyword evidence="1" id="KW-0732">Signal</keyword>
<name>A0ABT8YD59_9SPHN</name>
<feature type="chain" id="PRO_5046038082" description="DUF2946 domain-containing protein" evidence="1">
    <location>
        <begin position="21"/>
        <end position="118"/>
    </location>
</feature>
<comment type="caution">
    <text evidence="2">The sequence shown here is derived from an EMBL/GenBank/DDBJ whole genome shotgun (WGS) entry which is preliminary data.</text>
</comment>
<sequence length="118" mass="11607">MLAGLALLLRILIPSGWMPAGDRIGLVPCFGVATATTHGPMAHHPAPHHDGHDTSDKGDRPCAFVGFACALAEPDGAIGALLPVLLSPAMIAAASSAASIGAGLAAPPPPPTGPPVTV</sequence>
<evidence type="ECO:0000256" key="1">
    <source>
        <dbReference type="SAM" id="SignalP"/>
    </source>
</evidence>
<evidence type="ECO:0000313" key="3">
    <source>
        <dbReference type="Proteomes" id="UP001169764"/>
    </source>
</evidence>
<protein>
    <recommendedName>
        <fullName evidence="4">DUF2946 domain-containing protein</fullName>
    </recommendedName>
</protein>